<dbReference type="PROSITE" id="PS00161">
    <property type="entry name" value="ISOCITRATE_LYASE"/>
    <property type="match status" value="1"/>
</dbReference>
<dbReference type="GO" id="GO:0046872">
    <property type="term" value="F:metal ion binding"/>
    <property type="evidence" value="ECO:0007669"/>
    <property type="project" value="UniProtKB-KW"/>
</dbReference>
<dbReference type="InterPro" id="IPR039556">
    <property type="entry name" value="ICL/PEPM"/>
</dbReference>
<proteinExistence type="inferred from homology"/>
<dbReference type="PANTHER" id="PTHR42905">
    <property type="entry name" value="PHOSPHOENOLPYRUVATE CARBOXYLASE"/>
    <property type="match status" value="1"/>
</dbReference>
<organism evidence="7 8">
    <name type="scientific">Candidatus Marsarchaeota G2 archaeon OSP_D</name>
    <dbReference type="NCBI Taxonomy" id="1978157"/>
    <lineage>
        <taxon>Archaea</taxon>
        <taxon>Candidatus Marsarchaeota</taxon>
        <taxon>Candidatus Marsarchaeota group 2</taxon>
    </lineage>
</organism>
<evidence type="ECO:0000256" key="2">
    <source>
        <dbReference type="ARBA" id="ARBA00009282"/>
    </source>
</evidence>
<comment type="pathway">
    <text evidence="6">Organic acid metabolism; propanoate degradation.</text>
</comment>
<evidence type="ECO:0000256" key="4">
    <source>
        <dbReference type="ARBA" id="ARBA00022842"/>
    </source>
</evidence>
<sequence length="301" mass="32898">MSQAESQPAKLARLIAGGGVLVAPGVFNPISAMIAVRVGFKALYFSGGGFANSLGLPDLGVTTLTEVAAEVGRISRVVDVPVIVDVDTGFGEALNVARTVKELELAGAAAVHLEDQVMPKKCGHLPNKEVIEVEEMVKKILAAVKARRKGLLIIARTDARAVEGFDAAVERARVYVRAGADMIFPEALESEEEFREFAKKVDAPLLANMTEFGKTPYISASKFQEMGYRVVIFPMTAFRVMLRAVERAYSELYLRGTQAGLLDVMMSREEVYRLIDYYSYEKEDASLAGQAKELMRTLHNS</sequence>
<dbReference type="InterPro" id="IPR015813">
    <property type="entry name" value="Pyrv/PenolPyrv_kinase-like_dom"/>
</dbReference>
<keyword evidence="3" id="KW-0479">Metal-binding</keyword>
<evidence type="ECO:0000256" key="1">
    <source>
        <dbReference type="ARBA" id="ARBA00001946"/>
    </source>
</evidence>
<comment type="similarity">
    <text evidence="2 6">Belongs to the isocitrate lyase/PEP mutase superfamily. Methylisocitrate lyase family.</text>
</comment>
<dbReference type="EMBL" id="NEXE01000239">
    <property type="protein sequence ID" value="PSN85469.1"/>
    <property type="molecule type" value="Genomic_DNA"/>
</dbReference>
<evidence type="ECO:0000313" key="8">
    <source>
        <dbReference type="Proteomes" id="UP000240322"/>
    </source>
</evidence>
<evidence type="ECO:0000256" key="3">
    <source>
        <dbReference type="ARBA" id="ARBA00022723"/>
    </source>
</evidence>
<reference evidence="7 8" key="1">
    <citation type="submission" date="2017-04" db="EMBL/GenBank/DDBJ databases">
        <title>Novel microbial lineages endemic to geothermal iron-oxide mats fill important gaps in the evolutionary history of Archaea.</title>
        <authorList>
            <person name="Jay Z.J."/>
            <person name="Beam J.P."/>
            <person name="Dlakic M."/>
            <person name="Rusch D.B."/>
            <person name="Kozubal M.A."/>
            <person name="Inskeep W.P."/>
        </authorList>
    </citation>
    <scope>NUCLEOTIDE SEQUENCE [LARGE SCALE GENOMIC DNA]</scope>
    <source>
        <strain evidence="7">OSP_D</strain>
    </source>
</reference>
<dbReference type="AlphaFoldDB" id="A0A2R6AGJ7"/>
<accession>A0A2R6AGJ7</accession>
<comment type="caution">
    <text evidence="7">The sequence shown here is derived from an EMBL/GenBank/DDBJ whole genome shotgun (WGS) entry which is preliminary data.</text>
</comment>
<dbReference type="Pfam" id="PF13714">
    <property type="entry name" value="PEP_mutase"/>
    <property type="match status" value="1"/>
</dbReference>
<protein>
    <recommendedName>
        <fullName evidence="6">Methylisocitrate lyase</fullName>
        <ecNumber evidence="6">4.1.3.30</ecNumber>
    </recommendedName>
</protein>
<comment type="catalytic activity">
    <reaction evidence="6">
        <text>(2S,3R)-3-hydroxybutane-1,2,3-tricarboxylate = pyruvate + succinate</text>
        <dbReference type="Rhea" id="RHEA:16809"/>
        <dbReference type="ChEBI" id="CHEBI:15361"/>
        <dbReference type="ChEBI" id="CHEBI:30031"/>
        <dbReference type="ChEBI" id="CHEBI:57429"/>
        <dbReference type="EC" id="4.1.3.30"/>
    </reaction>
</comment>
<evidence type="ECO:0000256" key="6">
    <source>
        <dbReference type="RuleBase" id="RU361121"/>
    </source>
</evidence>
<comment type="cofactor">
    <cofactor evidence="1">
        <name>Mg(2+)</name>
        <dbReference type="ChEBI" id="CHEBI:18420"/>
    </cofactor>
</comment>
<dbReference type="GO" id="GO:0046421">
    <property type="term" value="F:methylisocitrate lyase activity"/>
    <property type="evidence" value="ECO:0007669"/>
    <property type="project" value="UniProtKB-EC"/>
</dbReference>
<dbReference type="PANTHER" id="PTHR42905:SF5">
    <property type="entry name" value="CARBOXYVINYL-CARBOXYPHOSPHONATE PHOSPHORYLMUTASE, CHLOROPLASTIC"/>
    <property type="match status" value="1"/>
</dbReference>
<keyword evidence="5 6" id="KW-0456">Lyase</keyword>
<gene>
    <name evidence="7" type="ORF">B9Q03_12295</name>
</gene>
<dbReference type="NCBIfam" id="TIGR02317">
    <property type="entry name" value="prpB"/>
    <property type="match status" value="1"/>
</dbReference>
<evidence type="ECO:0000256" key="5">
    <source>
        <dbReference type="ARBA" id="ARBA00023239"/>
    </source>
</evidence>
<name>A0A2R6AGJ7_9ARCH</name>
<dbReference type="UniPathway" id="UPA00946"/>
<dbReference type="FunFam" id="3.20.20.60:FF:000009">
    <property type="entry name" value="2-methylisocitrate lyase"/>
    <property type="match status" value="1"/>
</dbReference>
<dbReference type="Proteomes" id="UP000240322">
    <property type="component" value="Unassembled WGS sequence"/>
</dbReference>
<dbReference type="InterPro" id="IPR040442">
    <property type="entry name" value="Pyrv_kinase-like_dom_sf"/>
</dbReference>
<dbReference type="CDD" id="cd00377">
    <property type="entry name" value="ICL_PEPM"/>
    <property type="match status" value="1"/>
</dbReference>
<keyword evidence="4" id="KW-0460">Magnesium</keyword>
<dbReference type="EC" id="4.1.3.30" evidence="6"/>
<dbReference type="Gene3D" id="3.20.20.60">
    <property type="entry name" value="Phosphoenolpyruvate-binding domains"/>
    <property type="match status" value="1"/>
</dbReference>
<dbReference type="SUPFAM" id="SSF51621">
    <property type="entry name" value="Phosphoenolpyruvate/pyruvate domain"/>
    <property type="match status" value="1"/>
</dbReference>
<dbReference type="InterPro" id="IPR018523">
    <property type="entry name" value="Isocitrate_lyase_ph_CS"/>
</dbReference>
<comment type="function">
    <text evidence="6">Catalyzes the thermodynamically favored C-C bond cleavage of (2R,3S)-2-methylisocitrate to yield pyruvate and succinate.</text>
</comment>
<dbReference type="InterPro" id="IPR012695">
    <property type="entry name" value="PrpB"/>
</dbReference>
<dbReference type="GO" id="GO:0019629">
    <property type="term" value="P:propionate catabolic process, 2-methylcitrate cycle"/>
    <property type="evidence" value="ECO:0007669"/>
    <property type="project" value="InterPro"/>
</dbReference>
<evidence type="ECO:0000313" key="7">
    <source>
        <dbReference type="EMBL" id="PSN85469.1"/>
    </source>
</evidence>